<proteinExistence type="predicted"/>
<organism evidence="3 4">
    <name type="scientific">Pseudobacteroides cellulosolvens ATCC 35603 = DSM 2933</name>
    <dbReference type="NCBI Taxonomy" id="398512"/>
    <lineage>
        <taxon>Bacteria</taxon>
        <taxon>Bacillati</taxon>
        <taxon>Bacillota</taxon>
        <taxon>Clostridia</taxon>
        <taxon>Eubacteriales</taxon>
        <taxon>Oscillospiraceae</taxon>
        <taxon>Pseudobacteroides</taxon>
    </lineage>
</organism>
<evidence type="ECO:0000313" key="4">
    <source>
        <dbReference type="Proteomes" id="UP000036923"/>
    </source>
</evidence>
<comment type="caution">
    <text evidence="3">The sequence shown here is derived from an EMBL/GenBank/DDBJ whole genome shotgun (WGS) entry which is preliminary data.</text>
</comment>
<sequence length="284" mass="32531">MKKIVFIFIVFILLLSGCQKYSGIESTDIATQHNYETPTPQTKEKHDYTKEAHLPTESWNPLTASDDELKYYKYPPKPIESDKLIEWKKTVTGGWYDAKTDSIPAHSHQCIPCQIVWNNQVYRVDDRCGPMVGNEIGNTNEGGTVYEIPGIDSSIGIILGYGNYDGHRATRIDYDADDAISMLFTNPNFVKEKLDNLNFPHSVEKIETYVNREDKRIPVQLETKVEEPQKLNYIITLTETWNTKDYSYDGCIQPIGKHYWRFKVVPNSSSELESGGDNPPHSRK</sequence>
<dbReference type="RefSeq" id="WP_036940584.1">
    <property type="nucleotide sequence ID" value="NZ_JQKC01000013.1"/>
</dbReference>
<feature type="compositionally biased region" description="Polar residues" evidence="2">
    <location>
        <begin position="32"/>
        <end position="41"/>
    </location>
</feature>
<dbReference type="AlphaFoldDB" id="A0A0L6JKF9"/>
<dbReference type="EMBL" id="LGTC01000001">
    <property type="protein sequence ID" value="KNY25867.1"/>
    <property type="molecule type" value="Genomic_DNA"/>
</dbReference>
<name>A0A0L6JKF9_9FIRM</name>
<feature type="compositionally biased region" description="Basic and acidic residues" evidence="2">
    <location>
        <begin position="42"/>
        <end position="52"/>
    </location>
</feature>
<evidence type="ECO:0000313" key="3">
    <source>
        <dbReference type="EMBL" id="KNY25867.1"/>
    </source>
</evidence>
<dbReference type="InterPro" id="IPR012640">
    <property type="entry name" value="Membr_lipoprot_lipid_attach_CS"/>
</dbReference>
<feature type="region of interest" description="Disordered" evidence="2">
    <location>
        <begin position="32"/>
        <end position="52"/>
    </location>
</feature>
<dbReference type="eggNOG" id="ENOG5033M6Y">
    <property type="taxonomic scope" value="Bacteria"/>
</dbReference>
<dbReference type="PROSITE" id="PS51257">
    <property type="entry name" value="PROKAR_LIPOPROTEIN"/>
    <property type="match status" value="1"/>
</dbReference>
<dbReference type="Pfam" id="PF08139">
    <property type="entry name" value="LPAM_1"/>
    <property type="match status" value="1"/>
</dbReference>
<keyword evidence="1" id="KW-0732">Signal</keyword>
<keyword evidence="4" id="KW-1185">Reference proteome</keyword>
<gene>
    <name evidence="3" type="ORF">Bccel_1127</name>
</gene>
<dbReference type="OrthoDB" id="177750at2"/>
<evidence type="ECO:0000256" key="2">
    <source>
        <dbReference type="SAM" id="MobiDB-lite"/>
    </source>
</evidence>
<dbReference type="STRING" id="398512.Bccel_1127"/>
<accession>A0A0L6JKF9</accession>
<evidence type="ECO:0000256" key="1">
    <source>
        <dbReference type="ARBA" id="ARBA00022729"/>
    </source>
</evidence>
<protein>
    <submittedName>
        <fullName evidence="3">Uncharacterized protein</fullName>
    </submittedName>
</protein>
<dbReference type="Proteomes" id="UP000036923">
    <property type="component" value="Unassembled WGS sequence"/>
</dbReference>
<reference evidence="4" key="1">
    <citation type="submission" date="2015-07" db="EMBL/GenBank/DDBJ databases">
        <title>Near-Complete Genome Sequence of the Cellulolytic Bacterium Bacteroides (Pseudobacteroides) cellulosolvens ATCC 35603.</title>
        <authorList>
            <person name="Dassa B."/>
            <person name="Utturkar S.M."/>
            <person name="Klingeman D.M."/>
            <person name="Hurt R.A."/>
            <person name="Keller M."/>
            <person name="Xu J."/>
            <person name="Reddy Y.H.K."/>
            <person name="Borovok I."/>
            <person name="Grinberg I.R."/>
            <person name="Lamed R."/>
            <person name="Zhivin O."/>
            <person name="Bayer E.A."/>
            <person name="Brown S.D."/>
        </authorList>
    </citation>
    <scope>NUCLEOTIDE SEQUENCE [LARGE SCALE GENOMIC DNA]</scope>
    <source>
        <strain evidence="4">DSM 2933</strain>
    </source>
</reference>